<comment type="catalytic activity">
    <reaction evidence="7">
        <text>L-threonyl-[protein] + ATP = O-phospho-L-threonyl-[protein] + ADP + H(+)</text>
        <dbReference type="Rhea" id="RHEA:46608"/>
        <dbReference type="Rhea" id="RHEA-COMP:11060"/>
        <dbReference type="Rhea" id="RHEA-COMP:11605"/>
        <dbReference type="ChEBI" id="CHEBI:15378"/>
        <dbReference type="ChEBI" id="CHEBI:30013"/>
        <dbReference type="ChEBI" id="CHEBI:30616"/>
        <dbReference type="ChEBI" id="CHEBI:61977"/>
        <dbReference type="ChEBI" id="CHEBI:456216"/>
        <dbReference type="EC" id="2.7.11.1"/>
    </reaction>
</comment>
<evidence type="ECO:0000256" key="4">
    <source>
        <dbReference type="ARBA" id="ARBA00022741"/>
    </source>
</evidence>
<dbReference type="InterPro" id="IPR011009">
    <property type="entry name" value="Kinase-like_dom_sf"/>
</dbReference>
<reference evidence="10" key="1">
    <citation type="submission" date="2019-03" db="EMBL/GenBank/DDBJ databases">
        <title>Long read genome sequence of the mycoparasitic Pythium oligandrum ATCC 38472 isolated from sugarbeet rhizosphere.</title>
        <authorList>
            <person name="Gaulin E."/>
        </authorList>
    </citation>
    <scope>NUCLEOTIDE SEQUENCE</scope>
    <source>
        <strain evidence="10">ATCC 38472_TT</strain>
    </source>
</reference>
<dbReference type="Proteomes" id="UP000794436">
    <property type="component" value="Unassembled WGS sequence"/>
</dbReference>
<dbReference type="PANTHER" id="PTHR24343:SF547">
    <property type="entry name" value="PROTEIN KINASE DOMAIN-CONTAINING PROTEIN"/>
    <property type="match status" value="1"/>
</dbReference>
<dbReference type="PROSITE" id="PS00109">
    <property type="entry name" value="PROTEIN_KINASE_TYR"/>
    <property type="match status" value="1"/>
</dbReference>
<evidence type="ECO:0000256" key="5">
    <source>
        <dbReference type="ARBA" id="ARBA00022777"/>
    </source>
</evidence>
<feature type="domain" description="Protein kinase" evidence="9">
    <location>
        <begin position="90"/>
        <end position="439"/>
    </location>
</feature>
<dbReference type="PANTHER" id="PTHR24343">
    <property type="entry name" value="SERINE/THREONINE KINASE"/>
    <property type="match status" value="1"/>
</dbReference>
<name>A0A8K1FAA3_PYTOL</name>
<keyword evidence="6" id="KW-0067">ATP-binding</keyword>
<evidence type="ECO:0000313" key="11">
    <source>
        <dbReference type="Proteomes" id="UP000794436"/>
    </source>
</evidence>
<sequence>MVSPTLTKEERVNQVSAKLRELQSRFEKNHFKVKYKQFNHHIPNRKSFWMNVPEDYVSARLVKNEESKEDDHNAAQHGIVAAFFDPDKHTPSNKMIALCRVGQVKFAYHIHYKRVKGRDEFKTVVYPVALKVMDQAQLQVQGENTVRELEVLQALRPQGFSTKRFDTFQCDAGPARFDKDHEHFPQWKFLEDTYNQYMLTDFAANGSLMSYTNKRIRQYSSEIAHMASKAMVGVDSIALRTAVRKLWREEALSIFAGIARAVAFMHSRNVCHLDLCPCNIVIDAQNNPILVDFGSSEVADKSGRVGVGRPILCKEHFCSPQVATHNRPSPPNRYPGVKGMAADMYGLGVLLYWLLFIYAGDNEAGKVVDPIKNNPQWLKHLTDHIHNEEHSEQQCAVCVSPLDLDGRLVENFQVLLAPRDTERPSAQDFWQRMREDQYQLAEDFWTRCARVLNSTVAPGNPP</sequence>
<keyword evidence="3" id="KW-0808">Transferase</keyword>
<dbReference type="AlphaFoldDB" id="A0A8K1FAA3"/>
<comment type="catalytic activity">
    <reaction evidence="8">
        <text>L-seryl-[protein] + ATP = O-phospho-L-seryl-[protein] + ADP + H(+)</text>
        <dbReference type="Rhea" id="RHEA:17989"/>
        <dbReference type="Rhea" id="RHEA-COMP:9863"/>
        <dbReference type="Rhea" id="RHEA-COMP:11604"/>
        <dbReference type="ChEBI" id="CHEBI:15378"/>
        <dbReference type="ChEBI" id="CHEBI:29999"/>
        <dbReference type="ChEBI" id="CHEBI:30616"/>
        <dbReference type="ChEBI" id="CHEBI:83421"/>
        <dbReference type="ChEBI" id="CHEBI:456216"/>
        <dbReference type="EC" id="2.7.11.1"/>
    </reaction>
</comment>
<dbReference type="InterPro" id="IPR000719">
    <property type="entry name" value="Prot_kinase_dom"/>
</dbReference>
<keyword evidence="11" id="KW-1185">Reference proteome</keyword>
<protein>
    <recommendedName>
        <fullName evidence="1">non-specific serine/threonine protein kinase</fullName>
        <ecNumber evidence="1">2.7.11.1</ecNumber>
    </recommendedName>
</protein>
<dbReference type="GO" id="GO:0004674">
    <property type="term" value="F:protein serine/threonine kinase activity"/>
    <property type="evidence" value="ECO:0007669"/>
    <property type="project" value="UniProtKB-KW"/>
</dbReference>
<dbReference type="SMART" id="SM00220">
    <property type="entry name" value="S_TKc"/>
    <property type="match status" value="1"/>
</dbReference>
<evidence type="ECO:0000256" key="7">
    <source>
        <dbReference type="ARBA" id="ARBA00047899"/>
    </source>
</evidence>
<dbReference type="Pfam" id="PF00069">
    <property type="entry name" value="Pkinase"/>
    <property type="match status" value="1"/>
</dbReference>
<evidence type="ECO:0000256" key="1">
    <source>
        <dbReference type="ARBA" id="ARBA00012513"/>
    </source>
</evidence>
<accession>A0A8K1FAA3</accession>
<dbReference type="EMBL" id="SPLM01000146">
    <property type="protein sequence ID" value="TMW56055.1"/>
    <property type="molecule type" value="Genomic_DNA"/>
</dbReference>
<dbReference type="GO" id="GO:0005524">
    <property type="term" value="F:ATP binding"/>
    <property type="evidence" value="ECO:0007669"/>
    <property type="project" value="UniProtKB-KW"/>
</dbReference>
<dbReference type="SUPFAM" id="SSF56112">
    <property type="entry name" value="Protein kinase-like (PK-like)"/>
    <property type="match status" value="1"/>
</dbReference>
<evidence type="ECO:0000256" key="2">
    <source>
        <dbReference type="ARBA" id="ARBA00022527"/>
    </source>
</evidence>
<evidence type="ECO:0000259" key="9">
    <source>
        <dbReference type="PROSITE" id="PS50011"/>
    </source>
</evidence>
<dbReference type="InterPro" id="IPR008266">
    <property type="entry name" value="Tyr_kinase_AS"/>
</dbReference>
<evidence type="ECO:0000256" key="3">
    <source>
        <dbReference type="ARBA" id="ARBA00022679"/>
    </source>
</evidence>
<keyword evidence="4" id="KW-0547">Nucleotide-binding</keyword>
<evidence type="ECO:0000256" key="8">
    <source>
        <dbReference type="ARBA" id="ARBA00048679"/>
    </source>
</evidence>
<proteinExistence type="predicted"/>
<dbReference type="OrthoDB" id="4062651at2759"/>
<keyword evidence="2" id="KW-0723">Serine/threonine-protein kinase</keyword>
<dbReference type="CDD" id="cd00180">
    <property type="entry name" value="PKc"/>
    <property type="match status" value="1"/>
</dbReference>
<evidence type="ECO:0000313" key="10">
    <source>
        <dbReference type="EMBL" id="TMW56055.1"/>
    </source>
</evidence>
<organism evidence="10 11">
    <name type="scientific">Pythium oligandrum</name>
    <name type="common">Mycoparasitic fungus</name>
    <dbReference type="NCBI Taxonomy" id="41045"/>
    <lineage>
        <taxon>Eukaryota</taxon>
        <taxon>Sar</taxon>
        <taxon>Stramenopiles</taxon>
        <taxon>Oomycota</taxon>
        <taxon>Peronosporomycetes</taxon>
        <taxon>Pythiales</taxon>
        <taxon>Pythiaceae</taxon>
        <taxon>Pythium</taxon>
    </lineage>
</organism>
<keyword evidence="5" id="KW-0418">Kinase</keyword>
<dbReference type="PROSITE" id="PS50011">
    <property type="entry name" value="PROTEIN_KINASE_DOM"/>
    <property type="match status" value="1"/>
</dbReference>
<comment type="caution">
    <text evidence="10">The sequence shown here is derived from an EMBL/GenBank/DDBJ whole genome shotgun (WGS) entry which is preliminary data.</text>
</comment>
<evidence type="ECO:0000256" key="6">
    <source>
        <dbReference type="ARBA" id="ARBA00022840"/>
    </source>
</evidence>
<gene>
    <name evidence="10" type="ORF">Poli38472_008703</name>
</gene>
<dbReference type="EC" id="2.7.11.1" evidence="1"/>
<dbReference type="Gene3D" id="1.10.510.10">
    <property type="entry name" value="Transferase(Phosphotransferase) domain 1"/>
    <property type="match status" value="1"/>
</dbReference>